<dbReference type="Proteomes" id="UP000554342">
    <property type="component" value="Unassembled WGS sequence"/>
</dbReference>
<accession>A0A840Z3J1</accession>
<keyword evidence="3" id="KW-1185">Reference proteome</keyword>
<feature type="transmembrane region" description="Helical" evidence="1">
    <location>
        <begin position="80"/>
        <end position="99"/>
    </location>
</feature>
<dbReference type="RefSeq" id="WP_184006029.1">
    <property type="nucleotide sequence ID" value="NZ_BAABIF010000008.1"/>
</dbReference>
<proteinExistence type="predicted"/>
<sequence>MFVLIPLSLIGIGVLAYCLYTWASYALPLAMGTAAGFGAASMGFPPFPAIAIGALVFMVVIALGRFAALAYPKSMSRAPLVALFAIPAAIAGYSVANAFTALAGFASIAIGLIAAIGCGVIAAHRLVRPT</sequence>
<name>A0A840Z3J1_9SPHN</name>
<organism evidence="2 3">
    <name type="scientific">Stakelama sediminis</name>
    <dbReference type="NCBI Taxonomy" id="463200"/>
    <lineage>
        <taxon>Bacteria</taxon>
        <taxon>Pseudomonadati</taxon>
        <taxon>Pseudomonadota</taxon>
        <taxon>Alphaproteobacteria</taxon>
        <taxon>Sphingomonadales</taxon>
        <taxon>Sphingomonadaceae</taxon>
        <taxon>Stakelama</taxon>
    </lineage>
</organism>
<dbReference type="AlphaFoldDB" id="A0A840Z3J1"/>
<keyword evidence="1" id="KW-1133">Transmembrane helix</keyword>
<evidence type="ECO:0000256" key="1">
    <source>
        <dbReference type="SAM" id="Phobius"/>
    </source>
</evidence>
<gene>
    <name evidence="2" type="ORF">FHR23_003279</name>
</gene>
<evidence type="ECO:0000313" key="2">
    <source>
        <dbReference type="EMBL" id="MBB5720314.1"/>
    </source>
</evidence>
<dbReference type="EMBL" id="JACIJI010000012">
    <property type="protein sequence ID" value="MBB5720314.1"/>
    <property type="molecule type" value="Genomic_DNA"/>
</dbReference>
<feature type="transmembrane region" description="Helical" evidence="1">
    <location>
        <begin position="7"/>
        <end position="27"/>
    </location>
</feature>
<keyword evidence="1" id="KW-0472">Membrane</keyword>
<evidence type="ECO:0000313" key="3">
    <source>
        <dbReference type="Proteomes" id="UP000554342"/>
    </source>
</evidence>
<keyword evidence="1" id="KW-0812">Transmembrane</keyword>
<feature type="transmembrane region" description="Helical" evidence="1">
    <location>
        <begin position="47"/>
        <end position="68"/>
    </location>
</feature>
<comment type="caution">
    <text evidence="2">The sequence shown here is derived from an EMBL/GenBank/DDBJ whole genome shotgun (WGS) entry which is preliminary data.</text>
</comment>
<protein>
    <submittedName>
        <fullName evidence="2">Uncharacterized protein</fullName>
    </submittedName>
</protein>
<feature type="transmembrane region" description="Helical" evidence="1">
    <location>
        <begin position="105"/>
        <end position="127"/>
    </location>
</feature>
<reference evidence="2 3" key="1">
    <citation type="submission" date="2020-08" db="EMBL/GenBank/DDBJ databases">
        <title>Genomic Encyclopedia of Type Strains, Phase IV (KMG-IV): sequencing the most valuable type-strain genomes for metagenomic binning, comparative biology and taxonomic classification.</title>
        <authorList>
            <person name="Goeker M."/>
        </authorList>
    </citation>
    <scope>NUCLEOTIDE SEQUENCE [LARGE SCALE GENOMIC DNA]</scope>
    <source>
        <strain evidence="2 3">DSM 27203</strain>
    </source>
</reference>